<name>A0A4Y4CNF6_ZOORA</name>
<dbReference type="Gene3D" id="3.30.1490.20">
    <property type="entry name" value="ATP-grasp fold, A domain"/>
    <property type="match status" value="1"/>
</dbReference>
<dbReference type="SUPFAM" id="SSF56059">
    <property type="entry name" value="Glutathione synthetase ATP-binding domain-like"/>
    <property type="match status" value="1"/>
</dbReference>
<dbReference type="GO" id="GO:0004363">
    <property type="term" value="F:glutathione synthase activity"/>
    <property type="evidence" value="ECO:0007669"/>
    <property type="project" value="InterPro"/>
</dbReference>
<dbReference type="Proteomes" id="UP000318422">
    <property type="component" value="Unassembled WGS sequence"/>
</dbReference>
<organism evidence="2 3">
    <name type="scientific">Zoogloea ramigera</name>
    <dbReference type="NCBI Taxonomy" id="350"/>
    <lineage>
        <taxon>Bacteria</taxon>
        <taxon>Pseudomonadati</taxon>
        <taxon>Pseudomonadota</taxon>
        <taxon>Betaproteobacteria</taxon>
        <taxon>Rhodocyclales</taxon>
        <taxon>Zoogloeaceae</taxon>
        <taxon>Zoogloea</taxon>
    </lineage>
</organism>
<protein>
    <recommendedName>
        <fullName evidence="1">Prokaryotic glutathione synthetase ATP-binding domain-containing protein</fullName>
    </recommendedName>
</protein>
<evidence type="ECO:0000313" key="3">
    <source>
        <dbReference type="Proteomes" id="UP000318422"/>
    </source>
</evidence>
<dbReference type="OrthoDB" id="3373978at2"/>
<evidence type="ECO:0000313" key="2">
    <source>
        <dbReference type="EMBL" id="GEC94465.1"/>
    </source>
</evidence>
<feature type="domain" description="Prokaryotic glutathione synthetase ATP-binding" evidence="1">
    <location>
        <begin position="129"/>
        <end position="231"/>
    </location>
</feature>
<keyword evidence="3" id="KW-1185">Reference proteome</keyword>
<dbReference type="EMBL" id="BJNV01000006">
    <property type="protein sequence ID" value="GEC94465.1"/>
    <property type="molecule type" value="Genomic_DNA"/>
</dbReference>
<dbReference type="InterPro" id="IPR004218">
    <property type="entry name" value="GSHS_ATP-bd"/>
</dbReference>
<evidence type="ECO:0000259" key="1">
    <source>
        <dbReference type="Pfam" id="PF02955"/>
    </source>
</evidence>
<dbReference type="InterPro" id="IPR053191">
    <property type="entry name" value="DcsG_Biosynth_Enzyme"/>
</dbReference>
<dbReference type="Pfam" id="PF02955">
    <property type="entry name" value="GSH-S_ATP"/>
    <property type="match status" value="1"/>
</dbReference>
<sequence length="285" mass="30664">MEARPRIALVTGAEMAKPDPETHYLVAALAELGVEADVLPWDSPVDWAAWPLVVVRTPWDYFRRLPEFLAWAERASQLTRFVNPCAVIAWNCHKQYLRALAADGIPTVPTLWLGQGCADAREQLKARGWGEVVVKPAVSIGAIGALRADAADPACLAHLDRLVADGDVMVQPFVTSVAEAGEVSLVYFGGRFSHAIRKQPAAGDFRVQDMYGGTVHAHQPTDAELAVADAVLARTPAPTTYARIDLVEFAGAPALMEAELIEPELFLGATAEAAMNFARVLGGMV</sequence>
<dbReference type="AlphaFoldDB" id="A0A4Y4CNF6"/>
<accession>A0A4Y4CNF6</accession>
<gene>
    <name evidence="2" type="ORF">ZRA01_05380</name>
</gene>
<reference evidence="2 3" key="1">
    <citation type="submission" date="2019-06" db="EMBL/GenBank/DDBJ databases">
        <title>Whole genome shotgun sequence of Zoogloea ramigera NBRC 15342.</title>
        <authorList>
            <person name="Hosoyama A."/>
            <person name="Uohara A."/>
            <person name="Ohji S."/>
            <person name="Ichikawa N."/>
        </authorList>
    </citation>
    <scope>NUCLEOTIDE SEQUENCE [LARGE SCALE GENOMIC DNA]</scope>
    <source>
        <strain evidence="2 3">NBRC 15342</strain>
    </source>
</reference>
<dbReference type="PANTHER" id="PTHR39217">
    <property type="match status" value="1"/>
</dbReference>
<comment type="caution">
    <text evidence="2">The sequence shown here is derived from an EMBL/GenBank/DDBJ whole genome shotgun (WGS) entry which is preliminary data.</text>
</comment>
<dbReference type="PANTHER" id="PTHR39217:SF1">
    <property type="entry name" value="GLUTATHIONE SYNTHETASE"/>
    <property type="match status" value="1"/>
</dbReference>
<dbReference type="Gene3D" id="3.30.470.20">
    <property type="entry name" value="ATP-grasp fold, B domain"/>
    <property type="match status" value="1"/>
</dbReference>
<proteinExistence type="predicted"/>
<dbReference type="InterPro" id="IPR013815">
    <property type="entry name" value="ATP_grasp_subdomain_1"/>
</dbReference>
<dbReference type="RefSeq" id="WP_141349216.1">
    <property type="nucleotide sequence ID" value="NZ_BJNV01000006.1"/>
</dbReference>
<dbReference type="GO" id="GO:0005524">
    <property type="term" value="F:ATP binding"/>
    <property type="evidence" value="ECO:0007669"/>
    <property type="project" value="InterPro"/>
</dbReference>